<name>A0A6C0CN52_9ZZZZ</name>
<dbReference type="AlphaFoldDB" id="A0A6C0CN52"/>
<organism evidence="1">
    <name type="scientific">viral metagenome</name>
    <dbReference type="NCBI Taxonomy" id="1070528"/>
    <lineage>
        <taxon>unclassified sequences</taxon>
        <taxon>metagenomes</taxon>
        <taxon>organismal metagenomes</taxon>
    </lineage>
</organism>
<reference evidence="1" key="1">
    <citation type="journal article" date="2020" name="Nature">
        <title>Giant virus diversity and host interactions through global metagenomics.</title>
        <authorList>
            <person name="Schulz F."/>
            <person name="Roux S."/>
            <person name="Paez-Espino D."/>
            <person name="Jungbluth S."/>
            <person name="Walsh D.A."/>
            <person name="Denef V.J."/>
            <person name="McMahon K.D."/>
            <person name="Konstantinidis K.T."/>
            <person name="Eloe-Fadrosh E.A."/>
            <person name="Kyrpides N.C."/>
            <person name="Woyke T."/>
        </authorList>
    </citation>
    <scope>NUCLEOTIDE SEQUENCE</scope>
    <source>
        <strain evidence="1">GVMAG-M-3300021343-4</strain>
    </source>
</reference>
<dbReference type="SUPFAM" id="SSF54060">
    <property type="entry name" value="His-Me finger endonucleases"/>
    <property type="match status" value="2"/>
</dbReference>
<dbReference type="GO" id="GO:0004519">
    <property type="term" value="F:endonuclease activity"/>
    <property type="evidence" value="ECO:0007669"/>
    <property type="project" value="InterPro"/>
</dbReference>
<dbReference type="EMBL" id="MN739442">
    <property type="protein sequence ID" value="QHT04905.1"/>
    <property type="molecule type" value="Genomic_DNA"/>
</dbReference>
<evidence type="ECO:0000313" key="1">
    <source>
        <dbReference type="EMBL" id="QHT04905.1"/>
    </source>
</evidence>
<proteinExistence type="predicted"/>
<dbReference type="InterPro" id="IPR044925">
    <property type="entry name" value="His-Me_finger_sf"/>
</dbReference>
<evidence type="ECO:0008006" key="2">
    <source>
        <dbReference type="Google" id="ProtNLM"/>
    </source>
</evidence>
<protein>
    <recommendedName>
        <fullName evidence="2">HNH nuclease domain-containing protein</fullName>
    </recommendedName>
</protein>
<dbReference type="InterPro" id="IPR044930">
    <property type="entry name" value="Homing_endonuclease_His-Me"/>
</dbReference>
<dbReference type="Gene3D" id="3.90.75.10">
    <property type="entry name" value="Homing Intron 3 (I-ppo) Encoded Endonuclease, Chain A"/>
    <property type="match status" value="1"/>
</dbReference>
<accession>A0A6C0CN52</accession>
<sequence length="350" mass="41065">MINLLRQHKNYIKQSDTGCEFINPSLSSVVYIKRKEIVPNLEICKEAHPSYNFRKDYAVKKCKLNDICFNPSHISTISKKEQAWDDVKNKLELLKNSIDDPINDCWILKDKTIDKDGYIKIQINKKNLSLHRVSYMIYNDKTLNTSTIITHTCANKHCCNPHHLKIKLENDTSSPNNHPNSDISNDLALKIINSKGTNMSRKDKSEHFGVSVRSIERIEQFQTFKHLRSEKELNEFNNRTKRVTPIKKIVQKPPQEKLDNKYNEMLKHKTEYKNNSVNVNTPCWGWKSKSLSSTVLITYNKEKQMIHTFSWKYNNNKWDKIPKTHKISHKCNNKGCWNPDHLELSQLKTK</sequence>